<accession>A0A645FP45</accession>
<evidence type="ECO:0000313" key="1">
    <source>
        <dbReference type="EMBL" id="MPN16205.1"/>
    </source>
</evidence>
<gene>
    <name evidence="1" type="ORF">SDC9_163543</name>
</gene>
<dbReference type="AlphaFoldDB" id="A0A645FP45"/>
<dbReference type="EMBL" id="VSSQ01063128">
    <property type="protein sequence ID" value="MPN16205.1"/>
    <property type="molecule type" value="Genomic_DNA"/>
</dbReference>
<proteinExistence type="predicted"/>
<organism evidence="1">
    <name type="scientific">bioreactor metagenome</name>
    <dbReference type="NCBI Taxonomy" id="1076179"/>
    <lineage>
        <taxon>unclassified sequences</taxon>
        <taxon>metagenomes</taxon>
        <taxon>ecological metagenomes</taxon>
    </lineage>
</organism>
<reference evidence="1" key="1">
    <citation type="submission" date="2019-08" db="EMBL/GenBank/DDBJ databases">
        <authorList>
            <person name="Kucharzyk K."/>
            <person name="Murdoch R.W."/>
            <person name="Higgins S."/>
            <person name="Loffler F."/>
        </authorList>
    </citation>
    <scope>NUCLEOTIDE SEQUENCE</scope>
</reference>
<name>A0A645FP45_9ZZZZ</name>
<protein>
    <submittedName>
        <fullName evidence="1">Uncharacterized protein</fullName>
    </submittedName>
</protein>
<comment type="caution">
    <text evidence="1">The sequence shown here is derived from an EMBL/GenBank/DDBJ whole genome shotgun (WGS) entry which is preliminary data.</text>
</comment>
<sequence length="78" mass="8782">MLVINGTAIKSNIPSNIKIASNSINVNPLDFFLNIFIENTLSILSARYDSYPSFYTTINILTFKGKVCNININHIQLF</sequence>